<keyword evidence="2" id="KW-0540">Nuclease</keyword>
<dbReference type="PANTHER" id="PTHR10060">
    <property type="entry name" value="TATD FAMILY DEOXYRIBONUCLEASE"/>
    <property type="match status" value="1"/>
</dbReference>
<feature type="binding site" evidence="7">
    <location>
        <position position="100"/>
    </location>
    <ligand>
        <name>a divalent metal cation</name>
        <dbReference type="ChEBI" id="CHEBI:60240"/>
        <label>1</label>
    </ligand>
</feature>
<keyword evidence="6" id="KW-0460">Magnesium</keyword>
<proteinExistence type="predicted"/>
<dbReference type="InterPro" id="IPR050891">
    <property type="entry name" value="TatD-type_Hydrolase"/>
</dbReference>
<keyword evidence="4" id="KW-0378">Hydrolase</keyword>
<evidence type="ECO:0000256" key="4">
    <source>
        <dbReference type="ARBA" id="ARBA00022801"/>
    </source>
</evidence>
<dbReference type="InterPro" id="IPR018228">
    <property type="entry name" value="DNase_TatD-rel_CS"/>
</dbReference>
<feature type="binding site" evidence="7">
    <location>
        <position position="136"/>
    </location>
    <ligand>
        <name>a divalent metal cation</name>
        <dbReference type="ChEBI" id="CHEBI:60240"/>
        <label>2</label>
    </ligand>
</feature>
<dbReference type="PROSITE" id="PS01090">
    <property type="entry name" value="TATD_2"/>
    <property type="match status" value="1"/>
</dbReference>
<dbReference type="GO" id="GO:0004527">
    <property type="term" value="F:exonuclease activity"/>
    <property type="evidence" value="ECO:0007669"/>
    <property type="project" value="UniProtKB-KW"/>
</dbReference>
<dbReference type="eggNOG" id="COG0084">
    <property type="taxonomic scope" value="Bacteria"/>
</dbReference>
<dbReference type="AlphaFoldDB" id="D0LRF7"/>
<keyword evidence="5" id="KW-0269">Exonuclease</keyword>
<reference evidence="8 9" key="1">
    <citation type="journal article" date="2010" name="Stand. Genomic Sci.">
        <title>Complete genome sequence of Haliangium ochraceum type strain (SMP-2).</title>
        <authorList>
            <consortium name="US DOE Joint Genome Institute (JGI-PGF)"/>
            <person name="Ivanova N."/>
            <person name="Daum C."/>
            <person name="Lang E."/>
            <person name="Abt B."/>
            <person name="Kopitz M."/>
            <person name="Saunders E."/>
            <person name="Lapidus A."/>
            <person name="Lucas S."/>
            <person name="Glavina Del Rio T."/>
            <person name="Nolan M."/>
            <person name="Tice H."/>
            <person name="Copeland A."/>
            <person name="Cheng J.F."/>
            <person name="Chen F."/>
            <person name="Bruce D."/>
            <person name="Goodwin L."/>
            <person name="Pitluck S."/>
            <person name="Mavromatis K."/>
            <person name="Pati A."/>
            <person name="Mikhailova N."/>
            <person name="Chen A."/>
            <person name="Palaniappan K."/>
            <person name="Land M."/>
            <person name="Hauser L."/>
            <person name="Chang Y.J."/>
            <person name="Jeffries C.D."/>
            <person name="Detter J.C."/>
            <person name="Brettin T."/>
            <person name="Rohde M."/>
            <person name="Goker M."/>
            <person name="Bristow J."/>
            <person name="Markowitz V."/>
            <person name="Eisen J.A."/>
            <person name="Hugenholtz P."/>
            <person name="Kyrpides N.C."/>
            <person name="Klenk H.P."/>
        </authorList>
    </citation>
    <scope>NUCLEOTIDE SEQUENCE [LARGE SCALE GENOMIC DNA]</scope>
    <source>
        <strain evidence="9">DSM 14365 / CIP 107738 / JCM 11303 / AJ 13395 / SMP-2</strain>
    </source>
</reference>
<dbReference type="STRING" id="502025.Hoch_4694"/>
<dbReference type="SUPFAM" id="SSF51556">
    <property type="entry name" value="Metallo-dependent hydrolases"/>
    <property type="match status" value="1"/>
</dbReference>
<sequence length="271" mass="29272">MSSVALIDIGVNLTNSAFAADLDQVLARASAAGVTRMVVTGTSAAESAHAAELAATRPAMLRATAGVHPHHASECEQPGGDPLAQLRALAARPEIAAIGECGLDYNRNFSPPAVQRRWFEAQLELAIDLRMPLFLHERDATDDMLAIVRRHHARLPPAVIHCFTGTADALDAYLELDLHIGITGWVCDERRGTGLAEIVHTIPGERLMIETDAPYLIPRTIRPRPKTRRNEPAHLPYVVAKLAACRDEDPDALAAATTATAERFFDFSPAA</sequence>
<dbReference type="HOGENOM" id="CLU_031506_1_2_7"/>
<evidence type="ECO:0000256" key="3">
    <source>
        <dbReference type="ARBA" id="ARBA00022723"/>
    </source>
</evidence>
<evidence type="ECO:0000313" key="8">
    <source>
        <dbReference type="EMBL" id="ACY17185.1"/>
    </source>
</evidence>
<dbReference type="InterPro" id="IPR032466">
    <property type="entry name" value="Metal_Hydrolase"/>
</dbReference>
<evidence type="ECO:0000256" key="2">
    <source>
        <dbReference type="ARBA" id="ARBA00022722"/>
    </source>
</evidence>
<feature type="binding site" evidence="7">
    <location>
        <position position="212"/>
    </location>
    <ligand>
        <name>a divalent metal cation</name>
        <dbReference type="ChEBI" id="CHEBI:60240"/>
        <label>1</label>
    </ligand>
</feature>
<dbReference type="FunFam" id="3.20.20.140:FF:000018">
    <property type="entry name" value="3'-5' ssDNA/RNA exonuclease TatD"/>
    <property type="match status" value="1"/>
</dbReference>
<evidence type="ECO:0000256" key="5">
    <source>
        <dbReference type="ARBA" id="ARBA00022839"/>
    </source>
</evidence>
<organism evidence="8 9">
    <name type="scientific">Haliangium ochraceum (strain DSM 14365 / JCM 11303 / SMP-2)</name>
    <dbReference type="NCBI Taxonomy" id="502025"/>
    <lineage>
        <taxon>Bacteria</taxon>
        <taxon>Pseudomonadati</taxon>
        <taxon>Myxococcota</taxon>
        <taxon>Polyangia</taxon>
        <taxon>Haliangiales</taxon>
        <taxon>Kofleriaceae</taxon>
        <taxon>Haliangium</taxon>
    </lineage>
</organism>
<evidence type="ECO:0000256" key="6">
    <source>
        <dbReference type="ARBA" id="ARBA00022842"/>
    </source>
</evidence>
<keyword evidence="9" id="KW-1185">Reference proteome</keyword>
<dbReference type="RefSeq" id="WP_012829783.1">
    <property type="nucleotide sequence ID" value="NC_013440.1"/>
</dbReference>
<evidence type="ECO:0000256" key="1">
    <source>
        <dbReference type="ARBA" id="ARBA00022490"/>
    </source>
</evidence>
<gene>
    <name evidence="8" type="ordered locus">Hoch_4694</name>
</gene>
<feature type="binding site" evidence="7">
    <location>
        <position position="161"/>
    </location>
    <ligand>
        <name>a divalent metal cation</name>
        <dbReference type="ChEBI" id="CHEBI:60240"/>
        <label>2</label>
    </ligand>
</feature>
<keyword evidence="1" id="KW-0963">Cytoplasm</keyword>
<keyword evidence="3 7" id="KW-0479">Metal-binding</keyword>
<dbReference type="EMBL" id="CP001804">
    <property type="protein sequence ID" value="ACY17185.1"/>
    <property type="molecule type" value="Genomic_DNA"/>
</dbReference>
<protein>
    <submittedName>
        <fullName evidence="8">TatD-related deoxyribonuclease</fullName>
    </submittedName>
</protein>
<accession>D0LRF7</accession>
<evidence type="ECO:0000256" key="7">
    <source>
        <dbReference type="PIRSR" id="PIRSR005902-1"/>
    </source>
</evidence>
<evidence type="ECO:0000313" key="9">
    <source>
        <dbReference type="Proteomes" id="UP000001880"/>
    </source>
</evidence>
<dbReference type="PIRSF" id="PIRSF005902">
    <property type="entry name" value="DNase_TatD"/>
    <property type="match status" value="1"/>
</dbReference>
<dbReference type="InterPro" id="IPR001130">
    <property type="entry name" value="TatD-like"/>
</dbReference>
<dbReference type="CDD" id="cd01310">
    <property type="entry name" value="TatD_DNAse"/>
    <property type="match status" value="1"/>
</dbReference>
<name>D0LRF7_HALO1</name>
<dbReference type="KEGG" id="hoh:Hoch_4694"/>
<dbReference type="PANTHER" id="PTHR10060:SF15">
    <property type="entry name" value="DEOXYRIBONUCLEASE TATDN1"/>
    <property type="match status" value="1"/>
</dbReference>
<dbReference type="Pfam" id="PF01026">
    <property type="entry name" value="TatD_DNase"/>
    <property type="match status" value="1"/>
</dbReference>
<dbReference type="Proteomes" id="UP000001880">
    <property type="component" value="Chromosome"/>
</dbReference>
<dbReference type="Gene3D" id="3.20.20.140">
    <property type="entry name" value="Metal-dependent hydrolases"/>
    <property type="match status" value="1"/>
</dbReference>
<dbReference type="GO" id="GO:0046872">
    <property type="term" value="F:metal ion binding"/>
    <property type="evidence" value="ECO:0007669"/>
    <property type="project" value="UniProtKB-KW"/>
</dbReference>
<dbReference type="OrthoDB" id="9810005at2"/>